<dbReference type="STRING" id="314256.OG2516_00459"/>
<feature type="domain" description="HTH iclR-type" evidence="4">
    <location>
        <begin position="15"/>
        <end position="77"/>
    </location>
</feature>
<dbReference type="Pfam" id="PF01614">
    <property type="entry name" value="IclR_C"/>
    <property type="match status" value="1"/>
</dbReference>
<evidence type="ECO:0000256" key="2">
    <source>
        <dbReference type="ARBA" id="ARBA00023125"/>
    </source>
</evidence>
<dbReference type="InterPro" id="IPR036390">
    <property type="entry name" value="WH_DNA-bd_sf"/>
</dbReference>
<dbReference type="InterPro" id="IPR005471">
    <property type="entry name" value="Tscrpt_reg_IclR_N"/>
</dbReference>
<dbReference type="GO" id="GO:0045892">
    <property type="term" value="P:negative regulation of DNA-templated transcription"/>
    <property type="evidence" value="ECO:0007669"/>
    <property type="project" value="TreeGrafter"/>
</dbReference>
<feature type="domain" description="IclR-ED" evidence="5">
    <location>
        <begin position="78"/>
        <end position="256"/>
    </location>
</feature>
<dbReference type="PROSITE" id="PS51077">
    <property type="entry name" value="HTH_ICLR"/>
    <property type="match status" value="1"/>
</dbReference>
<name>Q2CJE8_OCEGH</name>
<dbReference type="SUPFAM" id="SSF55781">
    <property type="entry name" value="GAF domain-like"/>
    <property type="match status" value="1"/>
</dbReference>
<keyword evidence="1" id="KW-0805">Transcription regulation</keyword>
<dbReference type="InterPro" id="IPR029016">
    <property type="entry name" value="GAF-like_dom_sf"/>
</dbReference>
<dbReference type="Proteomes" id="UP000003635">
    <property type="component" value="Unassembled WGS sequence"/>
</dbReference>
<dbReference type="PROSITE" id="PS51078">
    <property type="entry name" value="ICLR_ED"/>
    <property type="match status" value="1"/>
</dbReference>
<evidence type="ECO:0000256" key="3">
    <source>
        <dbReference type="ARBA" id="ARBA00023163"/>
    </source>
</evidence>
<protein>
    <submittedName>
        <fullName evidence="6">Probable transcriptional regulator</fullName>
    </submittedName>
</protein>
<evidence type="ECO:0000259" key="5">
    <source>
        <dbReference type="PROSITE" id="PS51078"/>
    </source>
</evidence>
<dbReference type="eggNOG" id="COG1414">
    <property type="taxonomic scope" value="Bacteria"/>
</dbReference>
<dbReference type="GO" id="GO:0003677">
    <property type="term" value="F:DNA binding"/>
    <property type="evidence" value="ECO:0007669"/>
    <property type="project" value="UniProtKB-KW"/>
</dbReference>
<dbReference type="PANTHER" id="PTHR30136:SF34">
    <property type="entry name" value="TRANSCRIPTIONAL REGULATOR"/>
    <property type="match status" value="1"/>
</dbReference>
<accession>Q2CJE8</accession>
<evidence type="ECO:0000256" key="1">
    <source>
        <dbReference type="ARBA" id="ARBA00023015"/>
    </source>
</evidence>
<dbReference type="SMART" id="SM00346">
    <property type="entry name" value="HTH_ICLR"/>
    <property type="match status" value="1"/>
</dbReference>
<dbReference type="InterPro" id="IPR050707">
    <property type="entry name" value="HTH_MetabolicPath_Reg"/>
</dbReference>
<reference evidence="6 7" key="1">
    <citation type="journal article" date="2010" name="J. Bacteriol.">
        <title>Genome sequences of Oceanicola granulosus HTCC2516(T) and Oceanicola batsensis HTCC2597(TDelta).</title>
        <authorList>
            <person name="Thrash J.C."/>
            <person name="Cho J.C."/>
            <person name="Vergin K.L."/>
            <person name="Giovannoni S.J."/>
        </authorList>
    </citation>
    <scope>NUCLEOTIDE SEQUENCE [LARGE SCALE GENOMIC DNA]</scope>
    <source>
        <strain evidence="7">ATCC BAA-861 / DSM 15982 / KCTC 12143 / HTCC2516</strain>
    </source>
</reference>
<dbReference type="AlphaFoldDB" id="Q2CJE8"/>
<dbReference type="SUPFAM" id="SSF46785">
    <property type="entry name" value="Winged helix' DNA-binding domain"/>
    <property type="match status" value="1"/>
</dbReference>
<dbReference type="HOGENOM" id="CLU_062618_0_1_5"/>
<gene>
    <name evidence="6" type="ORF">OG2516_00459</name>
</gene>
<evidence type="ECO:0000259" key="4">
    <source>
        <dbReference type="PROSITE" id="PS51077"/>
    </source>
</evidence>
<dbReference type="Gene3D" id="3.30.450.40">
    <property type="match status" value="1"/>
</dbReference>
<dbReference type="Gene3D" id="1.10.10.10">
    <property type="entry name" value="Winged helix-like DNA-binding domain superfamily/Winged helix DNA-binding domain"/>
    <property type="match status" value="1"/>
</dbReference>
<dbReference type="InterPro" id="IPR036388">
    <property type="entry name" value="WH-like_DNA-bd_sf"/>
</dbReference>
<dbReference type="EMBL" id="AAOT01000002">
    <property type="protein sequence ID" value="EAR52652.1"/>
    <property type="molecule type" value="Genomic_DNA"/>
</dbReference>
<keyword evidence="2" id="KW-0238">DNA-binding</keyword>
<dbReference type="RefSeq" id="WP_007253624.1">
    <property type="nucleotide sequence ID" value="NZ_CH724107.1"/>
</dbReference>
<dbReference type="InterPro" id="IPR014757">
    <property type="entry name" value="Tscrpt_reg_IclR_C"/>
</dbReference>
<dbReference type="Pfam" id="PF09339">
    <property type="entry name" value="HTH_IclR"/>
    <property type="match status" value="1"/>
</dbReference>
<dbReference type="GO" id="GO:0003700">
    <property type="term" value="F:DNA-binding transcription factor activity"/>
    <property type="evidence" value="ECO:0007669"/>
    <property type="project" value="TreeGrafter"/>
</dbReference>
<proteinExistence type="predicted"/>
<dbReference type="PANTHER" id="PTHR30136">
    <property type="entry name" value="HELIX-TURN-HELIX TRANSCRIPTIONAL REGULATOR, ICLR FAMILY"/>
    <property type="match status" value="1"/>
</dbReference>
<comment type="caution">
    <text evidence="6">The sequence shown here is derived from an EMBL/GenBank/DDBJ whole genome shotgun (WGS) entry which is preliminary data.</text>
</comment>
<evidence type="ECO:0000313" key="7">
    <source>
        <dbReference type="Proteomes" id="UP000003635"/>
    </source>
</evidence>
<organism evidence="6 7">
    <name type="scientific">Oceanicola granulosus (strain ATCC BAA-861 / DSM 15982 / KCTC 12143 / HTCC2516)</name>
    <dbReference type="NCBI Taxonomy" id="314256"/>
    <lineage>
        <taxon>Bacteria</taxon>
        <taxon>Pseudomonadati</taxon>
        <taxon>Pseudomonadota</taxon>
        <taxon>Alphaproteobacteria</taxon>
        <taxon>Rhodobacterales</taxon>
        <taxon>Roseobacteraceae</taxon>
        <taxon>Oceanicola</taxon>
    </lineage>
</organism>
<keyword evidence="3" id="KW-0804">Transcription</keyword>
<keyword evidence="7" id="KW-1185">Reference proteome</keyword>
<sequence>MRNDQADDVDNRLFLKSVARALHVLEAFGRHPHPLSLREIAEAAGIDKSAAQRVAQTLLTLGYLERAGNDAGLLPGKALLDRSFDYLRTNPLIERAAPVLSQLRATARERVDLSLFDGTTIIYAMRLQSKRETFYATLAGRRIPTFSSSGGRACLARLDEAEARDIVERCDRQAQTQKTITDVDAVMDKVREARADGYACALEESLIGEIVLSAAVTDLAGRPLGAIHIAGSLAEWDEDDFRRRFAPHAIAAAKAL</sequence>
<evidence type="ECO:0000313" key="6">
    <source>
        <dbReference type="EMBL" id="EAR52652.1"/>
    </source>
</evidence>